<protein>
    <submittedName>
        <fullName evidence="1">Uncharacterized protein</fullName>
    </submittedName>
</protein>
<accession>A0ABR9KX44</accession>
<name>A0ABR9KX44_9ACTN</name>
<keyword evidence="2" id="KW-1185">Reference proteome</keyword>
<dbReference type="Proteomes" id="UP000661607">
    <property type="component" value="Unassembled WGS sequence"/>
</dbReference>
<comment type="caution">
    <text evidence="1">The sequence shown here is derived from an EMBL/GenBank/DDBJ whole genome shotgun (WGS) entry which is preliminary data.</text>
</comment>
<sequence>MFEVHGYVDGVAYAVTVGRARPEAAATTGIVSGSPKVVGLLAGRQGADIVFPHQPVTALDVREPVSVLAALQAWTQVVKIVRE</sequence>
<reference evidence="1 2" key="1">
    <citation type="submission" date="2020-10" db="EMBL/GenBank/DDBJ databases">
        <title>Sequencing the genomes of 1000 actinobacteria strains.</title>
        <authorList>
            <person name="Klenk H.-P."/>
        </authorList>
    </citation>
    <scope>NUCLEOTIDE SEQUENCE [LARGE SCALE GENOMIC DNA]</scope>
    <source>
        <strain evidence="1 2">DSM 43748</strain>
    </source>
</reference>
<gene>
    <name evidence="1" type="ORF">H4W81_009475</name>
</gene>
<dbReference type="RefSeq" id="WP_192781603.1">
    <property type="nucleotide sequence ID" value="NZ_BAAASY010000032.1"/>
</dbReference>
<proteinExistence type="predicted"/>
<evidence type="ECO:0000313" key="1">
    <source>
        <dbReference type="EMBL" id="MBE1566603.1"/>
    </source>
</evidence>
<organism evidence="1 2">
    <name type="scientific">Nonomuraea africana</name>
    <dbReference type="NCBI Taxonomy" id="46171"/>
    <lineage>
        <taxon>Bacteria</taxon>
        <taxon>Bacillati</taxon>
        <taxon>Actinomycetota</taxon>
        <taxon>Actinomycetes</taxon>
        <taxon>Streptosporangiales</taxon>
        <taxon>Streptosporangiaceae</taxon>
        <taxon>Nonomuraea</taxon>
    </lineage>
</organism>
<dbReference type="EMBL" id="JADBEF010000002">
    <property type="protein sequence ID" value="MBE1566603.1"/>
    <property type="molecule type" value="Genomic_DNA"/>
</dbReference>
<evidence type="ECO:0000313" key="2">
    <source>
        <dbReference type="Proteomes" id="UP000661607"/>
    </source>
</evidence>